<evidence type="ECO:0000256" key="2">
    <source>
        <dbReference type="ARBA" id="ARBA00022801"/>
    </source>
</evidence>
<dbReference type="SUPFAM" id="SSF88713">
    <property type="entry name" value="Glycoside hydrolase/deacetylase"/>
    <property type="match status" value="1"/>
</dbReference>
<dbReference type="InterPro" id="IPR050248">
    <property type="entry name" value="Polysacc_deacetylase_ArnD"/>
</dbReference>
<evidence type="ECO:0000259" key="4">
    <source>
        <dbReference type="PROSITE" id="PS51677"/>
    </source>
</evidence>
<dbReference type="EMBL" id="CP027059">
    <property type="protein sequence ID" value="UQZ83723.1"/>
    <property type="molecule type" value="Genomic_DNA"/>
</dbReference>
<reference evidence="5" key="2">
    <citation type="journal article" date="2021" name="J Anim Sci Technol">
        <title>Complete genome sequence of Paenibacillus konkukensis sp. nov. SK3146 as a potential probiotic strain.</title>
        <authorList>
            <person name="Jung H.I."/>
            <person name="Park S."/>
            <person name="Niu K.M."/>
            <person name="Lee S.W."/>
            <person name="Kothari D."/>
            <person name="Yi K.J."/>
            <person name="Kim S.K."/>
        </authorList>
    </citation>
    <scope>NUCLEOTIDE SEQUENCE</scope>
    <source>
        <strain evidence="5">SK3146</strain>
    </source>
</reference>
<organism evidence="5 6">
    <name type="scientific">Paenibacillus konkukensis</name>
    <dbReference type="NCBI Taxonomy" id="2020716"/>
    <lineage>
        <taxon>Bacteria</taxon>
        <taxon>Bacillati</taxon>
        <taxon>Bacillota</taxon>
        <taxon>Bacilli</taxon>
        <taxon>Bacillales</taxon>
        <taxon>Paenibacillaceae</taxon>
        <taxon>Paenibacillus</taxon>
    </lineage>
</organism>
<protein>
    <submittedName>
        <fullName evidence="5">Peptidoglycan-N-acetylglucosamine deacetylase</fullName>
        <ecNumber evidence="5">3.5.1.104</ecNumber>
    </submittedName>
</protein>
<evidence type="ECO:0000256" key="3">
    <source>
        <dbReference type="SAM" id="SignalP"/>
    </source>
</evidence>
<dbReference type="GO" id="GO:0016787">
    <property type="term" value="F:hydrolase activity"/>
    <property type="evidence" value="ECO:0007669"/>
    <property type="project" value="UniProtKB-KW"/>
</dbReference>
<sequence length="254" mass="29034">MRSRNIKVLALTSCILLLGFSTTLAAAPSKGRPYYEKRGEVVWEVPTEEQVIALTFDDGPDPEDTPIILDLLKQYGVKATFFIIGNKAEMYPDLVKREADEGHELANHTYKHLYFNKRVTERRFKEELSKTQDAIFKASGHKPHLFRPPGGYYNETLVRIARKEGFTVVMWSWHQNTMDWNTPGINKITSTVLDNARNGDIVLFHDYVEGKTQTIAALKKILPELKNRGYRFVTISELLTYSKISPVKQENGTP</sequence>
<dbReference type="PANTHER" id="PTHR10587:SF133">
    <property type="entry name" value="CHITIN DEACETYLASE 1-RELATED"/>
    <property type="match status" value="1"/>
</dbReference>
<evidence type="ECO:0000313" key="6">
    <source>
        <dbReference type="Proteomes" id="UP001057134"/>
    </source>
</evidence>
<keyword evidence="1" id="KW-0479">Metal-binding</keyword>
<name>A0ABY4RNK1_9BACL</name>
<keyword evidence="6" id="KW-1185">Reference proteome</keyword>
<reference evidence="5" key="1">
    <citation type="submission" date="2018-02" db="EMBL/GenBank/DDBJ databases">
        <authorList>
            <person name="Kim S.-K."/>
            <person name="Jung H.-I."/>
            <person name="Lee S.-W."/>
        </authorList>
    </citation>
    <scope>NUCLEOTIDE SEQUENCE</scope>
    <source>
        <strain evidence="5">SK3146</strain>
    </source>
</reference>
<accession>A0ABY4RNK1</accession>
<dbReference type="Proteomes" id="UP001057134">
    <property type="component" value="Chromosome"/>
</dbReference>
<dbReference type="PANTHER" id="PTHR10587">
    <property type="entry name" value="GLYCOSYL TRANSFERASE-RELATED"/>
    <property type="match status" value="1"/>
</dbReference>
<feature type="signal peptide" evidence="3">
    <location>
        <begin position="1"/>
        <end position="26"/>
    </location>
</feature>
<evidence type="ECO:0000313" key="5">
    <source>
        <dbReference type="EMBL" id="UQZ83723.1"/>
    </source>
</evidence>
<dbReference type="Gene3D" id="3.20.20.370">
    <property type="entry name" value="Glycoside hydrolase/deacetylase"/>
    <property type="match status" value="1"/>
</dbReference>
<keyword evidence="3" id="KW-0732">Signal</keyword>
<keyword evidence="2 5" id="KW-0378">Hydrolase</keyword>
<dbReference type="InterPro" id="IPR011330">
    <property type="entry name" value="Glyco_hydro/deAcase_b/a-brl"/>
</dbReference>
<proteinExistence type="predicted"/>
<dbReference type="EC" id="3.5.1.104" evidence="5"/>
<dbReference type="CDD" id="cd10917">
    <property type="entry name" value="CE4_NodB_like_6s_7s"/>
    <property type="match status" value="1"/>
</dbReference>
<feature type="chain" id="PRO_5047390222" evidence="3">
    <location>
        <begin position="27"/>
        <end position="254"/>
    </location>
</feature>
<feature type="domain" description="NodB homology" evidence="4">
    <location>
        <begin position="50"/>
        <end position="233"/>
    </location>
</feature>
<dbReference type="Pfam" id="PF01522">
    <property type="entry name" value="Polysacc_deac_1"/>
    <property type="match status" value="1"/>
</dbReference>
<gene>
    <name evidence="5" type="primary">pgdA_4</name>
    <name evidence="5" type="ORF">SK3146_02930</name>
</gene>
<dbReference type="RefSeq" id="WP_249865716.1">
    <property type="nucleotide sequence ID" value="NZ_CP027059.1"/>
</dbReference>
<dbReference type="PROSITE" id="PS51677">
    <property type="entry name" value="NODB"/>
    <property type="match status" value="1"/>
</dbReference>
<evidence type="ECO:0000256" key="1">
    <source>
        <dbReference type="ARBA" id="ARBA00022723"/>
    </source>
</evidence>
<dbReference type="InterPro" id="IPR002509">
    <property type="entry name" value="NODB_dom"/>
</dbReference>